<name>A0A6A6CB94_ZASCE</name>
<feature type="compositionally biased region" description="Low complexity" evidence="2">
    <location>
        <begin position="183"/>
        <end position="198"/>
    </location>
</feature>
<accession>A0A6A6CB94</accession>
<evidence type="ECO:0000256" key="1">
    <source>
        <dbReference type="ARBA" id="ARBA00023242"/>
    </source>
</evidence>
<dbReference type="PANTHER" id="PTHR47256:SF1">
    <property type="entry name" value="ZN(II)2CYS6 TRANSCRIPTION FACTOR (EUROFUNG)"/>
    <property type="match status" value="1"/>
</dbReference>
<dbReference type="PROSITE" id="PS00463">
    <property type="entry name" value="ZN2_CY6_FUNGAL_1"/>
    <property type="match status" value="1"/>
</dbReference>
<dbReference type="InterPro" id="IPR053187">
    <property type="entry name" value="Notoamide_regulator"/>
</dbReference>
<evidence type="ECO:0000259" key="3">
    <source>
        <dbReference type="PROSITE" id="PS50048"/>
    </source>
</evidence>
<dbReference type="Pfam" id="PF00172">
    <property type="entry name" value="Zn_clus"/>
    <property type="match status" value="1"/>
</dbReference>
<sequence length="334" mass="37165">MTKAKASASGSRRSQVANACQACRASKVKCSGKHPTCSRCTARGIECSYDVSEEGMTRRQHLRQEFDEQRRELDSAMNILDVLRHGSDQEATETLARIRLGETLREANDGIENARSLKNEETASSAGDVQSAPDTPSTHAFDHQGHLDHARARASFSTASAIPSSNYWSQGPPQPQVQAFAPSSSRRSSQRQQQQQQQNLGTLETQNFTWPSPLSSDPQSAVSEWSGIGIQQFEQLEQFDFEMDSDMQQPDGSERASTRGDSDYSRPTQPVKTASCFEGDETGHGLAHEASWSRGVYPMRELAERRQEQARRNNFPMSSTADDNVDDDEVTNWW</sequence>
<evidence type="ECO:0000256" key="2">
    <source>
        <dbReference type="SAM" id="MobiDB-lite"/>
    </source>
</evidence>
<dbReference type="Proteomes" id="UP000799537">
    <property type="component" value="Unassembled WGS sequence"/>
</dbReference>
<dbReference type="RefSeq" id="XP_033665313.1">
    <property type="nucleotide sequence ID" value="XM_033813372.1"/>
</dbReference>
<dbReference type="EMBL" id="ML993604">
    <property type="protein sequence ID" value="KAF2164424.1"/>
    <property type="molecule type" value="Genomic_DNA"/>
</dbReference>
<organism evidence="4 5">
    <name type="scientific">Zasmidium cellare ATCC 36951</name>
    <dbReference type="NCBI Taxonomy" id="1080233"/>
    <lineage>
        <taxon>Eukaryota</taxon>
        <taxon>Fungi</taxon>
        <taxon>Dikarya</taxon>
        <taxon>Ascomycota</taxon>
        <taxon>Pezizomycotina</taxon>
        <taxon>Dothideomycetes</taxon>
        <taxon>Dothideomycetidae</taxon>
        <taxon>Mycosphaerellales</taxon>
        <taxon>Mycosphaerellaceae</taxon>
        <taxon>Zasmidium</taxon>
    </lineage>
</organism>
<feature type="compositionally biased region" description="Basic and acidic residues" evidence="2">
    <location>
        <begin position="252"/>
        <end position="264"/>
    </location>
</feature>
<feature type="compositionally biased region" description="Acidic residues" evidence="2">
    <location>
        <begin position="323"/>
        <end position="334"/>
    </location>
</feature>
<dbReference type="GeneID" id="54566644"/>
<reference evidence="4" key="1">
    <citation type="journal article" date="2020" name="Stud. Mycol.">
        <title>101 Dothideomycetes genomes: a test case for predicting lifestyles and emergence of pathogens.</title>
        <authorList>
            <person name="Haridas S."/>
            <person name="Albert R."/>
            <person name="Binder M."/>
            <person name="Bloem J."/>
            <person name="Labutti K."/>
            <person name="Salamov A."/>
            <person name="Andreopoulos B."/>
            <person name="Baker S."/>
            <person name="Barry K."/>
            <person name="Bills G."/>
            <person name="Bluhm B."/>
            <person name="Cannon C."/>
            <person name="Castanera R."/>
            <person name="Culley D."/>
            <person name="Daum C."/>
            <person name="Ezra D."/>
            <person name="Gonzalez J."/>
            <person name="Henrissat B."/>
            <person name="Kuo A."/>
            <person name="Liang C."/>
            <person name="Lipzen A."/>
            <person name="Lutzoni F."/>
            <person name="Magnuson J."/>
            <person name="Mondo S."/>
            <person name="Nolan M."/>
            <person name="Ohm R."/>
            <person name="Pangilinan J."/>
            <person name="Park H.-J."/>
            <person name="Ramirez L."/>
            <person name="Alfaro M."/>
            <person name="Sun H."/>
            <person name="Tritt A."/>
            <person name="Yoshinaga Y."/>
            <person name="Zwiers L.-H."/>
            <person name="Turgeon B."/>
            <person name="Goodwin S."/>
            <person name="Spatafora J."/>
            <person name="Crous P."/>
            <person name="Grigoriev I."/>
        </authorList>
    </citation>
    <scope>NUCLEOTIDE SEQUENCE</scope>
    <source>
        <strain evidence="4">ATCC 36951</strain>
    </source>
</reference>
<gene>
    <name evidence="4" type="ORF">M409DRAFT_56689</name>
</gene>
<feature type="region of interest" description="Disordered" evidence="2">
    <location>
        <begin position="163"/>
        <end position="199"/>
    </location>
</feature>
<dbReference type="PROSITE" id="PS50048">
    <property type="entry name" value="ZN2_CY6_FUNGAL_2"/>
    <property type="match status" value="1"/>
</dbReference>
<dbReference type="PRINTS" id="PR00755">
    <property type="entry name" value="AFLATOXINBRP"/>
</dbReference>
<feature type="domain" description="Zn(2)-C6 fungal-type" evidence="3">
    <location>
        <begin position="19"/>
        <end position="49"/>
    </location>
</feature>
<dbReference type="PANTHER" id="PTHR47256">
    <property type="entry name" value="ZN(II)2CYS6 TRANSCRIPTION FACTOR (EUROFUNG)-RELATED"/>
    <property type="match status" value="1"/>
</dbReference>
<dbReference type="CDD" id="cd00067">
    <property type="entry name" value="GAL4"/>
    <property type="match status" value="1"/>
</dbReference>
<feature type="region of interest" description="Disordered" evidence="2">
    <location>
        <begin position="245"/>
        <end position="289"/>
    </location>
</feature>
<keyword evidence="1" id="KW-0539">Nucleus</keyword>
<feature type="region of interest" description="Disordered" evidence="2">
    <location>
        <begin position="304"/>
        <end position="334"/>
    </location>
</feature>
<feature type="compositionally biased region" description="Polar residues" evidence="2">
    <location>
        <begin position="122"/>
        <end position="138"/>
    </location>
</feature>
<dbReference type="SUPFAM" id="SSF57701">
    <property type="entry name" value="Zn2/Cys6 DNA-binding domain"/>
    <property type="match status" value="1"/>
</dbReference>
<feature type="region of interest" description="Disordered" evidence="2">
    <location>
        <begin position="111"/>
        <end position="146"/>
    </location>
</feature>
<dbReference type="Gene3D" id="4.10.240.10">
    <property type="entry name" value="Zn(2)-C6 fungal-type DNA-binding domain"/>
    <property type="match status" value="1"/>
</dbReference>
<dbReference type="GO" id="GO:0000981">
    <property type="term" value="F:DNA-binding transcription factor activity, RNA polymerase II-specific"/>
    <property type="evidence" value="ECO:0007669"/>
    <property type="project" value="InterPro"/>
</dbReference>
<evidence type="ECO:0000313" key="5">
    <source>
        <dbReference type="Proteomes" id="UP000799537"/>
    </source>
</evidence>
<proteinExistence type="predicted"/>
<dbReference type="InterPro" id="IPR001138">
    <property type="entry name" value="Zn2Cys6_DnaBD"/>
</dbReference>
<protein>
    <recommendedName>
        <fullName evidence="3">Zn(2)-C6 fungal-type domain-containing protein</fullName>
    </recommendedName>
</protein>
<dbReference type="InterPro" id="IPR036864">
    <property type="entry name" value="Zn2-C6_fun-type_DNA-bd_sf"/>
</dbReference>
<dbReference type="AlphaFoldDB" id="A0A6A6CB94"/>
<dbReference type="OrthoDB" id="2985014at2759"/>
<dbReference type="GO" id="GO:0008270">
    <property type="term" value="F:zinc ion binding"/>
    <property type="evidence" value="ECO:0007669"/>
    <property type="project" value="InterPro"/>
</dbReference>
<keyword evidence="5" id="KW-1185">Reference proteome</keyword>
<evidence type="ECO:0000313" key="4">
    <source>
        <dbReference type="EMBL" id="KAF2164424.1"/>
    </source>
</evidence>
<dbReference type="SMART" id="SM00066">
    <property type="entry name" value="GAL4"/>
    <property type="match status" value="1"/>
</dbReference>